<evidence type="ECO:0008006" key="3">
    <source>
        <dbReference type="Google" id="ProtNLM"/>
    </source>
</evidence>
<dbReference type="RefSeq" id="WP_166150778.1">
    <property type="nucleotide sequence ID" value="NZ_JAANYN010000013.1"/>
</dbReference>
<keyword evidence="2" id="KW-1185">Reference proteome</keyword>
<dbReference type="EMBL" id="JAANYN010000013">
    <property type="protein sequence ID" value="NHE59397.1"/>
    <property type="molecule type" value="Genomic_DNA"/>
</dbReference>
<gene>
    <name evidence="1" type="ORF">G9Q97_21505</name>
</gene>
<organism evidence="1 2">
    <name type="scientific">Cyclobacterium plantarum</name>
    <dbReference type="NCBI Taxonomy" id="2716263"/>
    <lineage>
        <taxon>Bacteria</taxon>
        <taxon>Pseudomonadati</taxon>
        <taxon>Bacteroidota</taxon>
        <taxon>Cytophagia</taxon>
        <taxon>Cytophagales</taxon>
        <taxon>Cyclobacteriaceae</taxon>
        <taxon>Cyclobacterium</taxon>
    </lineage>
</organism>
<evidence type="ECO:0000313" key="2">
    <source>
        <dbReference type="Proteomes" id="UP000649799"/>
    </source>
</evidence>
<reference evidence="1 2" key="1">
    <citation type="submission" date="2020-03" db="EMBL/GenBank/DDBJ databases">
        <title>Cyclobacterium plantarum sp. nov., a marine bacterium isolated from a coastal-marine wetland.</title>
        <authorList>
            <person name="Sanchez-Porro C."/>
            <person name="Ventosa A."/>
            <person name="Amoozegar M."/>
        </authorList>
    </citation>
    <scope>NUCLEOTIDE SEQUENCE [LARGE SCALE GENOMIC DNA]</scope>
    <source>
        <strain evidence="1 2">GBPx2</strain>
    </source>
</reference>
<proteinExistence type="predicted"/>
<comment type="caution">
    <text evidence="1">The sequence shown here is derived from an EMBL/GenBank/DDBJ whole genome shotgun (WGS) entry which is preliminary data.</text>
</comment>
<dbReference type="PROSITE" id="PS51257">
    <property type="entry name" value="PROKAR_LIPOPROTEIN"/>
    <property type="match status" value="1"/>
</dbReference>
<sequence length="198" mass="22158">MNRIVKKIGLVFFLATMQLLTSCSKTEDPAPEADYFMKFRINGEWVEYRLREYHAVVFSYDANGGIFSSLIQALGEGSTGSSDFFSITLWSEEVFEERTYQLQDGVRAYESSFLPSLIFSRSDLQGNMYNAALLQQNYPTISVPDNGSLTLTHIGNDLIEGTFEATLFGPISPSTGRGDTELKITEGSFRMKLIVNLP</sequence>
<dbReference type="Proteomes" id="UP000649799">
    <property type="component" value="Unassembled WGS sequence"/>
</dbReference>
<accession>A0ABX0HCK5</accession>
<name>A0ABX0HCK5_9BACT</name>
<evidence type="ECO:0000313" key="1">
    <source>
        <dbReference type="EMBL" id="NHE59397.1"/>
    </source>
</evidence>
<protein>
    <recommendedName>
        <fullName evidence="3">Lipid/polyisoprenoid-binding YceI-like domain-containing protein</fullName>
    </recommendedName>
</protein>